<dbReference type="Proteomes" id="UP000184188">
    <property type="component" value="Unassembled WGS sequence"/>
</dbReference>
<proteinExistence type="predicted"/>
<protein>
    <submittedName>
        <fullName evidence="2">Uncharacterized protein</fullName>
    </submittedName>
</protein>
<evidence type="ECO:0000313" key="2">
    <source>
        <dbReference type="EMBL" id="OJJ44120.1"/>
    </source>
</evidence>
<dbReference type="VEuPathDB" id="FungiDB:ASPZODRAFT_834529"/>
<reference evidence="3" key="1">
    <citation type="journal article" date="2017" name="Genome Biol.">
        <title>Comparative genomics reveals high biological diversity and specific adaptations in the industrially and medically important fungal genus Aspergillus.</title>
        <authorList>
            <person name="de Vries R.P."/>
            <person name="Riley R."/>
            <person name="Wiebenga A."/>
            <person name="Aguilar-Osorio G."/>
            <person name="Amillis S."/>
            <person name="Uchima C.A."/>
            <person name="Anderluh G."/>
            <person name="Asadollahi M."/>
            <person name="Askin M."/>
            <person name="Barry K."/>
            <person name="Battaglia E."/>
            <person name="Bayram O."/>
            <person name="Benocci T."/>
            <person name="Braus-Stromeyer S.A."/>
            <person name="Caldana C."/>
            <person name="Canovas D."/>
            <person name="Cerqueira G.C."/>
            <person name="Chen F."/>
            <person name="Chen W."/>
            <person name="Choi C."/>
            <person name="Clum A."/>
            <person name="Dos Santos R.A."/>
            <person name="Damasio A.R."/>
            <person name="Diallinas G."/>
            <person name="Emri T."/>
            <person name="Fekete E."/>
            <person name="Flipphi M."/>
            <person name="Freyberg S."/>
            <person name="Gallo A."/>
            <person name="Gournas C."/>
            <person name="Habgood R."/>
            <person name="Hainaut M."/>
            <person name="Harispe M.L."/>
            <person name="Henrissat B."/>
            <person name="Hilden K.S."/>
            <person name="Hope R."/>
            <person name="Hossain A."/>
            <person name="Karabika E."/>
            <person name="Karaffa L."/>
            <person name="Karanyi Z."/>
            <person name="Krasevec N."/>
            <person name="Kuo A."/>
            <person name="Kusch H."/>
            <person name="LaButti K."/>
            <person name="Lagendijk E.L."/>
            <person name="Lapidus A."/>
            <person name="Levasseur A."/>
            <person name="Lindquist E."/>
            <person name="Lipzen A."/>
            <person name="Logrieco A.F."/>
            <person name="MacCabe A."/>
            <person name="Maekelae M.R."/>
            <person name="Malavazi I."/>
            <person name="Melin P."/>
            <person name="Meyer V."/>
            <person name="Mielnichuk N."/>
            <person name="Miskei M."/>
            <person name="Molnar A.P."/>
            <person name="Mule G."/>
            <person name="Ngan C.Y."/>
            <person name="Orejas M."/>
            <person name="Orosz E."/>
            <person name="Ouedraogo J.P."/>
            <person name="Overkamp K.M."/>
            <person name="Park H.-S."/>
            <person name="Perrone G."/>
            <person name="Piumi F."/>
            <person name="Punt P.J."/>
            <person name="Ram A.F."/>
            <person name="Ramon A."/>
            <person name="Rauscher S."/>
            <person name="Record E."/>
            <person name="Riano-Pachon D.M."/>
            <person name="Robert V."/>
            <person name="Roehrig J."/>
            <person name="Ruller R."/>
            <person name="Salamov A."/>
            <person name="Salih N.S."/>
            <person name="Samson R.A."/>
            <person name="Sandor E."/>
            <person name="Sanguinetti M."/>
            <person name="Schuetze T."/>
            <person name="Sepcic K."/>
            <person name="Shelest E."/>
            <person name="Sherlock G."/>
            <person name="Sophianopoulou V."/>
            <person name="Squina F.M."/>
            <person name="Sun H."/>
            <person name="Susca A."/>
            <person name="Todd R.B."/>
            <person name="Tsang A."/>
            <person name="Unkles S.E."/>
            <person name="van de Wiele N."/>
            <person name="van Rossen-Uffink D."/>
            <person name="Oliveira J.V."/>
            <person name="Vesth T.C."/>
            <person name="Visser J."/>
            <person name="Yu J.-H."/>
            <person name="Zhou M."/>
            <person name="Andersen M.R."/>
            <person name="Archer D.B."/>
            <person name="Baker S.E."/>
            <person name="Benoit I."/>
            <person name="Brakhage A.A."/>
            <person name="Braus G.H."/>
            <person name="Fischer R."/>
            <person name="Frisvad J.C."/>
            <person name="Goldman G.H."/>
            <person name="Houbraken J."/>
            <person name="Oakley B."/>
            <person name="Pocsi I."/>
            <person name="Scazzocchio C."/>
            <person name="Seiboth B."/>
            <person name="vanKuyk P.A."/>
            <person name="Wortman J."/>
            <person name="Dyer P.S."/>
            <person name="Grigoriev I.V."/>
        </authorList>
    </citation>
    <scope>NUCLEOTIDE SEQUENCE [LARGE SCALE GENOMIC DNA]</scope>
    <source>
        <strain evidence="3">CBS 506.65</strain>
    </source>
</reference>
<evidence type="ECO:0000256" key="1">
    <source>
        <dbReference type="SAM" id="Phobius"/>
    </source>
</evidence>
<dbReference type="RefSeq" id="XP_022578630.1">
    <property type="nucleotide sequence ID" value="XM_022730255.1"/>
</dbReference>
<feature type="transmembrane region" description="Helical" evidence="1">
    <location>
        <begin position="20"/>
        <end position="43"/>
    </location>
</feature>
<dbReference type="EMBL" id="KV878349">
    <property type="protein sequence ID" value="OJJ44120.1"/>
    <property type="molecule type" value="Genomic_DNA"/>
</dbReference>
<keyword evidence="1" id="KW-0812">Transmembrane</keyword>
<evidence type="ECO:0000313" key="3">
    <source>
        <dbReference type="Proteomes" id="UP000184188"/>
    </source>
</evidence>
<keyword evidence="3" id="KW-1185">Reference proteome</keyword>
<accession>A0A1L9SAB0</accession>
<gene>
    <name evidence="2" type="ORF">ASPZODRAFT_834529</name>
</gene>
<name>A0A1L9SAB0_9EURO</name>
<sequence>MQGPPYESTLYIRSSRALEIVSFIQLIFEIPQLLDGYLFLLFIRLSHRRRISNSEIDRPLMPEVF</sequence>
<keyword evidence="1" id="KW-1133">Transmembrane helix</keyword>
<organism evidence="2 3">
    <name type="scientific">Penicilliopsis zonata CBS 506.65</name>
    <dbReference type="NCBI Taxonomy" id="1073090"/>
    <lineage>
        <taxon>Eukaryota</taxon>
        <taxon>Fungi</taxon>
        <taxon>Dikarya</taxon>
        <taxon>Ascomycota</taxon>
        <taxon>Pezizomycotina</taxon>
        <taxon>Eurotiomycetes</taxon>
        <taxon>Eurotiomycetidae</taxon>
        <taxon>Eurotiales</taxon>
        <taxon>Aspergillaceae</taxon>
        <taxon>Penicilliopsis</taxon>
    </lineage>
</organism>
<dbReference type="GeneID" id="34616719"/>
<keyword evidence="1" id="KW-0472">Membrane</keyword>
<dbReference type="AlphaFoldDB" id="A0A1L9SAB0"/>